<protein>
    <submittedName>
        <fullName evidence="1">DNA polymerase III subunit beta</fullName>
    </submittedName>
</protein>
<comment type="caution">
    <text evidence="1">The sequence shown here is derived from an EMBL/GenBank/DDBJ whole genome shotgun (WGS) entry which is preliminary data.</text>
</comment>
<sequence length="368" mass="41598">MLIYCEQELLINSINIVLKACSTKNTIPILGCIYLKAEGTNLTLIGNNLELGIESTLNAHILKEGSIAIESKIFSEIIKKMPNDEIELSLDEENNTVTITCKNSTFVIKGNPGIDFPDLPKLTTKESYTLPQSKFKEMIKQTIFSISQEELKPTLNGELLELKDNIFKIVAVDGFRMAYRQTLLTEPSISAQSAIVPGKTLTEIGKILANNETPVTIYFEKNHIMFEIDNSKIVSRLLDGEFLKYDQIFLDNYQSRVRIDKHELLLSLERTELISREAKNSPAKLEITNNSMLVSSEAERGNVREELNIELEGEELTIAFNPKYLIDALRAIEDQTIIIDFLSPLSPCIIHVEEGNYKYLILPVRINL</sequence>
<keyword evidence="2" id="KW-1185">Reference proteome</keyword>
<name>A0ACC8X7I8_9FIRM</name>
<evidence type="ECO:0000313" key="2">
    <source>
        <dbReference type="Proteomes" id="UP000188605"/>
    </source>
</evidence>
<proteinExistence type="predicted"/>
<reference evidence="1" key="1">
    <citation type="submission" date="2016-08" db="EMBL/GenBank/DDBJ databases">
        <authorList>
            <person name="Ngugi D.K."/>
            <person name="Miyake S."/>
            <person name="Stingl U."/>
        </authorList>
    </citation>
    <scope>NUCLEOTIDE SEQUENCE</scope>
    <source>
        <strain evidence="1">SCG-B11WGA-EpuloA1</strain>
    </source>
</reference>
<evidence type="ECO:0000313" key="1">
    <source>
        <dbReference type="EMBL" id="ONI37531.1"/>
    </source>
</evidence>
<accession>A0ACC8X7I8</accession>
<dbReference type="Proteomes" id="UP000188605">
    <property type="component" value="Unassembled WGS sequence"/>
</dbReference>
<gene>
    <name evidence="1" type="ORF">AN396_12760</name>
</gene>
<organism evidence="1 2">
    <name type="scientific">Candidatus Epulonipiscium fishelsonii</name>
    <dbReference type="NCBI Taxonomy" id="77094"/>
    <lineage>
        <taxon>Bacteria</taxon>
        <taxon>Bacillati</taxon>
        <taxon>Bacillota</taxon>
        <taxon>Clostridia</taxon>
        <taxon>Lachnospirales</taxon>
        <taxon>Lachnospiraceae</taxon>
        <taxon>Candidatus Epulonipiscium</taxon>
    </lineage>
</organism>
<dbReference type="EMBL" id="LJDB01000109">
    <property type="protein sequence ID" value="ONI37531.1"/>
    <property type="molecule type" value="Genomic_DNA"/>
</dbReference>